<sequence>MLAALATGCGGGGPSPPPAPPPPTVVDSPTCRPPRAHPAPVVLVHGTFAATSWAAIGPALARRGYCVRIFRYGADGTGDIVASADQLKTFVDALRARTGAGRVALVGHSEGGLVARYYVRFLGGADHVDDLVGLSPSNHGTNNPLALGGALLGCTACEQQLAWGSSLLLRVNAGDETPGPVDYTSIQTRYDEVVIPYTSAFLSGPPARVTNVTLQADCPDDVSGHLDTPLDPVAVQWVLDALGRPGPARPGFRPRCAAS</sequence>
<dbReference type="Gene3D" id="3.40.50.1820">
    <property type="entry name" value="alpha/beta hydrolase"/>
    <property type="match status" value="1"/>
</dbReference>
<dbReference type="Pfam" id="PF01674">
    <property type="entry name" value="Lipase_2"/>
    <property type="match status" value="1"/>
</dbReference>
<accession>A0A660L4L8</accession>
<dbReference type="SUPFAM" id="SSF53474">
    <property type="entry name" value="alpha/beta-Hydrolases"/>
    <property type="match status" value="1"/>
</dbReference>
<comment type="caution">
    <text evidence="2">The sequence shown here is derived from an EMBL/GenBank/DDBJ whole genome shotgun (WGS) entry which is preliminary data.</text>
</comment>
<gene>
    <name evidence="2" type="ORF">C8N24_4878</name>
</gene>
<evidence type="ECO:0000256" key="1">
    <source>
        <dbReference type="SAM" id="MobiDB-lite"/>
    </source>
</evidence>
<evidence type="ECO:0000313" key="3">
    <source>
        <dbReference type="Proteomes" id="UP000278962"/>
    </source>
</evidence>
<dbReference type="Proteomes" id="UP000278962">
    <property type="component" value="Unassembled WGS sequence"/>
</dbReference>
<dbReference type="InterPro" id="IPR002918">
    <property type="entry name" value="Lipase_EstA/Esterase_EstB"/>
</dbReference>
<evidence type="ECO:0000313" key="2">
    <source>
        <dbReference type="EMBL" id="RKQ86863.1"/>
    </source>
</evidence>
<dbReference type="GO" id="GO:0016042">
    <property type="term" value="P:lipid catabolic process"/>
    <property type="evidence" value="ECO:0007669"/>
    <property type="project" value="InterPro"/>
</dbReference>
<dbReference type="AlphaFoldDB" id="A0A660L4L8"/>
<dbReference type="PANTHER" id="PTHR37574:SF1">
    <property type="entry name" value="LIPASE B"/>
    <property type="match status" value="1"/>
</dbReference>
<name>A0A660L4L8_9ACTN</name>
<feature type="region of interest" description="Disordered" evidence="1">
    <location>
        <begin position="6"/>
        <end position="32"/>
    </location>
</feature>
<dbReference type="InterPro" id="IPR029058">
    <property type="entry name" value="AB_hydrolase_fold"/>
</dbReference>
<dbReference type="GO" id="GO:0016787">
    <property type="term" value="F:hydrolase activity"/>
    <property type="evidence" value="ECO:0007669"/>
    <property type="project" value="InterPro"/>
</dbReference>
<protein>
    <submittedName>
        <fullName evidence="2">Lipase (Class 2)</fullName>
    </submittedName>
</protein>
<dbReference type="InterPro" id="IPR053228">
    <property type="entry name" value="Stereospecific_Lipase"/>
</dbReference>
<dbReference type="EMBL" id="RBIL01000002">
    <property type="protein sequence ID" value="RKQ86863.1"/>
    <property type="molecule type" value="Genomic_DNA"/>
</dbReference>
<dbReference type="PANTHER" id="PTHR37574">
    <property type="entry name" value="LIPASE B"/>
    <property type="match status" value="1"/>
</dbReference>
<reference evidence="2 3" key="1">
    <citation type="submission" date="2018-10" db="EMBL/GenBank/DDBJ databases">
        <title>Genomic Encyclopedia of Archaeal and Bacterial Type Strains, Phase II (KMG-II): from individual species to whole genera.</title>
        <authorList>
            <person name="Goeker M."/>
        </authorList>
    </citation>
    <scope>NUCLEOTIDE SEQUENCE [LARGE SCALE GENOMIC DNA]</scope>
    <source>
        <strain evidence="2 3">DSM 14954</strain>
    </source>
</reference>
<keyword evidence="3" id="KW-1185">Reference proteome</keyword>
<feature type="compositionally biased region" description="Pro residues" evidence="1">
    <location>
        <begin position="14"/>
        <end position="24"/>
    </location>
</feature>
<organism evidence="2 3">
    <name type="scientific">Solirubrobacter pauli</name>
    <dbReference type="NCBI Taxonomy" id="166793"/>
    <lineage>
        <taxon>Bacteria</taxon>
        <taxon>Bacillati</taxon>
        <taxon>Actinomycetota</taxon>
        <taxon>Thermoleophilia</taxon>
        <taxon>Solirubrobacterales</taxon>
        <taxon>Solirubrobacteraceae</taxon>
        <taxon>Solirubrobacter</taxon>
    </lineage>
</organism>
<proteinExistence type="predicted"/>